<evidence type="ECO:0000313" key="2">
    <source>
        <dbReference type="Proteomes" id="UP000050833"/>
    </source>
</evidence>
<comment type="caution">
    <text evidence="1">The sequence shown here is derived from an EMBL/GenBank/DDBJ whole genome shotgun (WGS) entry which is preliminary data.</text>
</comment>
<dbReference type="EMBL" id="LLKB01000005">
    <property type="protein sequence ID" value="KQC85228.1"/>
    <property type="molecule type" value="Genomic_DNA"/>
</dbReference>
<protein>
    <submittedName>
        <fullName evidence="1">Polya polymerase</fullName>
    </submittedName>
</protein>
<sequence>MKITNIPDINDFFKVVDKCKGRVELTSSEGDRINLKSKLTQFVAMAQLMNTTYVKELEIVASEPEDANRLLDYMMKGKI</sequence>
<name>A0AAW3JRA4_9FIRM</name>
<keyword evidence="2" id="KW-1185">Reference proteome</keyword>
<evidence type="ECO:0000313" key="1">
    <source>
        <dbReference type="EMBL" id="KQC85228.1"/>
    </source>
</evidence>
<dbReference type="RefSeq" id="WP_055944931.1">
    <property type="nucleotide sequence ID" value="NZ_JAQDCV010000005.1"/>
</dbReference>
<gene>
    <name evidence="1" type="ORF">APZ18_11060</name>
</gene>
<proteinExistence type="predicted"/>
<dbReference type="AlphaFoldDB" id="A0AAW3JRA4"/>
<reference evidence="1 2" key="1">
    <citation type="submission" date="2015-10" db="EMBL/GenBank/DDBJ databases">
        <title>Butyribacter intestini gen. nov., sp. nov., a butyric acid-producing bacterium of the family Lachnospiraceae isolated from the human faeces.</title>
        <authorList>
            <person name="Zou Y."/>
            <person name="Xue W."/>
            <person name="Luo G."/>
            <person name="Lv M."/>
        </authorList>
    </citation>
    <scope>NUCLEOTIDE SEQUENCE [LARGE SCALE GENOMIC DNA]</scope>
    <source>
        <strain evidence="1 2">TF01-11</strain>
    </source>
</reference>
<accession>A0AAW3JRA4</accession>
<dbReference type="Proteomes" id="UP000050833">
    <property type="component" value="Unassembled WGS sequence"/>
</dbReference>
<organism evidence="1 2">
    <name type="scientific">Butyribacter intestini</name>
    <dbReference type="NCBI Taxonomy" id="1703332"/>
    <lineage>
        <taxon>Bacteria</taxon>
        <taxon>Bacillati</taxon>
        <taxon>Bacillota</taxon>
        <taxon>Clostridia</taxon>
        <taxon>Lachnospirales</taxon>
        <taxon>Lachnospiraceae</taxon>
        <taxon>Butyribacter</taxon>
    </lineage>
</organism>